<dbReference type="Gene3D" id="1.10.287.130">
    <property type="match status" value="1"/>
</dbReference>
<evidence type="ECO:0000256" key="1">
    <source>
        <dbReference type="ARBA" id="ARBA00000085"/>
    </source>
</evidence>
<feature type="transmembrane region" description="Helical" evidence="14">
    <location>
        <begin position="276"/>
        <end position="300"/>
    </location>
</feature>
<dbReference type="Gene3D" id="6.10.340.10">
    <property type="match status" value="1"/>
</dbReference>
<feature type="transmembrane region" description="Helical" evidence="14">
    <location>
        <begin position="90"/>
        <end position="112"/>
    </location>
</feature>
<comment type="catalytic activity">
    <reaction evidence="1">
        <text>ATP + protein L-histidine = ADP + protein N-phospho-L-histidine.</text>
        <dbReference type="EC" id="2.7.13.3"/>
    </reaction>
</comment>
<dbReference type="InterPro" id="IPR003660">
    <property type="entry name" value="HAMP_dom"/>
</dbReference>
<dbReference type="Pfam" id="PF00512">
    <property type="entry name" value="HisKA"/>
    <property type="match status" value="1"/>
</dbReference>
<dbReference type="GO" id="GO:0005886">
    <property type="term" value="C:plasma membrane"/>
    <property type="evidence" value="ECO:0007669"/>
    <property type="project" value="UniProtKB-SubCell"/>
</dbReference>
<dbReference type="InterPro" id="IPR050398">
    <property type="entry name" value="HssS/ArlS-like"/>
</dbReference>
<comment type="subcellular location">
    <subcellularLocation>
        <location evidence="2">Cell membrane</location>
        <topology evidence="2">Multi-pass membrane protein</topology>
    </subcellularLocation>
</comment>
<evidence type="ECO:0000313" key="17">
    <source>
        <dbReference type="EMBL" id="MBB6482307.1"/>
    </source>
</evidence>
<keyword evidence="5" id="KW-0597">Phosphoprotein</keyword>
<dbReference type="PRINTS" id="PR00344">
    <property type="entry name" value="BCTRLSENSOR"/>
</dbReference>
<dbReference type="Pfam" id="PF00672">
    <property type="entry name" value="HAMP"/>
    <property type="match status" value="1"/>
</dbReference>
<evidence type="ECO:0000256" key="9">
    <source>
        <dbReference type="ARBA" id="ARBA00022777"/>
    </source>
</evidence>
<proteinExistence type="predicted"/>
<dbReference type="InterPro" id="IPR003594">
    <property type="entry name" value="HATPase_dom"/>
</dbReference>
<accession>A0A841RGG2</accession>
<dbReference type="PROSITE" id="PS50109">
    <property type="entry name" value="HIS_KIN"/>
    <property type="match status" value="1"/>
</dbReference>
<dbReference type="SMART" id="SM00388">
    <property type="entry name" value="HisKA"/>
    <property type="match status" value="1"/>
</dbReference>
<evidence type="ECO:0000313" key="18">
    <source>
        <dbReference type="Proteomes" id="UP000587760"/>
    </source>
</evidence>
<feature type="transmembrane region" description="Helical" evidence="14">
    <location>
        <begin position="12"/>
        <end position="31"/>
    </location>
</feature>
<dbReference type="RefSeq" id="WP_184748544.1">
    <property type="nucleotide sequence ID" value="NZ_JACHGJ010000011.1"/>
</dbReference>
<dbReference type="InterPro" id="IPR003661">
    <property type="entry name" value="HisK_dim/P_dom"/>
</dbReference>
<keyword evidence="11 14" id="KW-1133">Transmembrane helix</keyword>
<dbReference type="GO" id="GO:0005524">
    <property type="term" value="F:ATP binding"/>
    <property type="evidence" value="ECO:0007669"/>
    <property type="project" value="UniProtKB-KW"/>
</dbReference>
<reference evidence="17 18" key="1">
    <citation type="submission" date="2020-08" db="EMBL/GenBank/DDBJ databases">
        <title>Genomic Encyclopedia of Type Strains, Phase IV (KMG-IV): sequencing the most valuable type-strain genomes for metagenomic binning, comparative biology and taxonomic classification.</title>
        <authorList>
            <person name="Goeker M."/>
        </authorList>
    </citation>
    <scope>NUCLEOTIDE SEQUENCE [LARGE SCALE GENOMIC DNA]</scope>
    <source>
        <strain evidence="17 18">DSM 2461</strain>
    </source>
</reference>
<keyword evidence="13 14" id="KW-0472">Membrane</keyword>
<evidence type="ECO:0000259" key="15">
    <source>
        <dbReference type="PROSITE" id="PS50109"/>
    </source>
</evidence>
<evidence type="ECO:0000256" key="14">
    <source>
        <dbReference type="SAM" id="Phobius"/>
    </source>
</evidence>
<dbReference type="SUPFAM" id="SSF47384">
    <property type="entry name" value="Homodimeric domain of signal transducing histidine kinase"/>
    <property type="match status" value="1"/>
</dbReference>
<dbReference type="InterPro" id="IPR005467">
    <property type="entry name" value="His_kinase_dom"/>
</dbReference>
<evidence type="ECO:0000256" key="6">
    <source>
        <dbReference type="ARBA" id="ARBA00022679"/>
    </source>
</evidence>
<dbReference type="SMART" id="SM00304">
    <property type="entry name" value="HAMP"/>
    <property type="match status" value="1"/>
</dbReference>
<name>A0A841RGG2_9SPIO</name>
<dbReference type="PANTHER" id="PTHR45528:SF1">
    <property type="entry name" value="SENSOR HISTIDINE KINASE CPXA"/>
    <property type="match status" value="1"/>
</dbReference>
<dbReference type="Gene3D" id="3.30.565.10">
    <property type="entry name" value="Histidine kinase-like ATPase, C-terminal domain"/>
    <property type="match status" value="1"/>
</dbReference>
<dbReference type="EC" id="2.7.13.3" evidence="3"/>
<keyword evidence="18" id="KW-1185">Reference proteome</keyword>
<dbReference type="CDD" id="cd00082">
    <property type="entry name" value="HisKA"/>
    <property type="match status" value="1"/>
</dbReference>
<evidence type="ECO:0000256" key="8">
    <source>
        <dbReference type="ARBA" id="ARBA00022741"/>
    </source>
</evidence>
<evidence type="ECO:0000256" key="5">
    <source>
        <dbReference type="ARBA" id="ARBA00022553"/>
    </source>
</evidence>
<evidence type="ECO:0000256" key="12">
    <source>
        <dbReference type="ARBA" id="ARBA00023012"/>
    </source>
</evidence>
<keyword evidence="9 17" id="KW-0418">Kinase</keyword>
<evidence type="ECO:0000259" key="16">
    <source>
        <dbReference type="PROSITE" id="PS50885"/>
    </source>
</evidence>
<dbReference type="PANTHER" id="PTHR45528">
    <property type="entry name" value="SENSOR HISTIDINE KINASE CPXA"/>
    <property type="match status" value="1"/>
</dbReference>
<keyword evidence="7 14" id="KW-0812">Transmembrane</keyword>
<dbReference type="InterPro" id="IPR004358">
    <property type="entry name" value="Sig_transdc_His_kin-like_C"/>
</dbReference>
<evidence type="ECO:0000256" key="3">
    <source>
        <dbReference type="ARBA" id="ARBA00012438"/>
    </source>
</evidence>
<feature type="transmembrane region" description="Helical" evidence="14">
    <location>
        <begin position="46"/>
        <end position="70"/>
    </location>
</feature>
<keyword evidence="8" id="KW-0547">Nucleotide-binding</keyword>
<feature type="domain" description="HAMP" evidence="16">
    <location>
        <begin position="302"/>
        <end position="354"/>
    </location>
</feature>
<evidence type="ECO:0000256" key="7">
    <source>
        <dbReference type="ARBA" id="ARBA00022692"/>
    </source>
</evidence>
<dbReference type="EMBL" id="JACHGJ010000011">
    <property type="protein sequence ID" value="MBB6482307.1"/>
    <property type="molecule type" value="Genomic_DNA"/>
</dbReference>
<evidence type="ECO:0000256" key="2">
    <source>
        <dbReference type="ARBA" id="ARBA00004651"/>
    </source>
</evidence>
<sequence length="585" mass="67258">MRLSRPRNLSIKTLYSAILLYLLIIVLFLFFTDQVLEDINSISQSYIPFILPLAIVMPLFLMIFIIYYLIKLKRMNKVHSPGIRLKSRLILFFSIIILFSAIPQTILSFKYIKQSTDKWFDDSLGDALESGLEIALDYHRSYIDDLNDLYKSPEITSIIFKYREDPSSLWTALKGLNNSLSSMQFAFAGDELFSGDEDCRIENSAFYSLGDGIQPKRSVRGVDILGFLKILNLDGTELRILCSIRIPDKFNINTARLTFSIDQFQQYKDFQEIFPVYALFIYLFFALPLIFLAILTAFTLSDDVTVPLERLEKATRRVAEGDYSFRILSPANDELSLLTTSFNEMINELELSRIKILQTEKVTTWQEIAQRLAHEIRNPLTPIKLSAQRVLRKKDSPNVSEILETSMNLIINEVQSLDNMLQQFRDFARLPKIEPVSIALESLIRESTSMYNETFPAISLEIEEIDATIRIHADRNQLKQVFINLITNAIEAMNGVGTINIRTDIVQKGYTRYCRIQIQDHGSGIAQEDIPRVFHPYYTTKENGTGLGLSIIERIIFDHKGRIWLESQMGSGTTFYIDLPVEVEE</sequence>
<protein>
    <recommendedName>
        <fullName evidence="3">histidine kinase</fullName>
        <ecNumber evidence="3">2.7.13.3</ecNumber>
    </recommendedName>
</protein>
<dbReference type="SUPFAM" id="SSF55874">
    <property type="entry name" value="ATPase domain of HSP90 chaperone/DNA topoisomerase II/histidine kinase"/>
    <property type="match status" value="1"/>
</dbReference>
<keyword evidence="12" id="KW-0902">Two-component regulatory system</keyword>
<keyword evidence="6" id="KW-0808">Transferase</keyword>
<evidence type="ECO:0000256" key="4">
    <source>
        <dbReference type="ARBA" id="ARBA00022475"/>
    </source>
</evidence>
<dbReference type="SUPFAM" id="SSF158472">
    <property type="entry name" value="HAMP domain-like"/>
    <property type="match status" value="1"/>
</dbReference>
<evidence type="ECO:0000256" key="13">
    <source>
        <dbReference type="ARBA" id="ARBA00023136"/>
    </source>
</evidence>
<dbReference type="AlphaFoldDB" id="A0A841RGG2"/>
<dbReference type="PROSITE" id="PS50885">
    <property type="entry name" value="HAMP"/>
    <property type="match status" value="1"/>
</dbReference>
<dbReference type="Proteomes" id="UP000587760">
    <property type="component" value="Unassembled WGS sequence"/>
</dbReference>
<comment type="caution">
    <text evidence="17">The sequence shown here is derived from an EMBL/GenBank/DDBJ whole genome shotgun (WGS) entry which is preliminary data.</text>
</comment>
<dbReference type="CDD" id="cd06225">
    <property type="entry name" value="HAMP"/>
    <property type="match status" value="1"/>
</dbReference>
<keyword evidence="10" id="KW-0067">ATP-binding</keyword>
<keyword evidence="4" id="KW-1003">Cell membrane</keyword>
<dbReference type="InterPro" id="IPR036890">
    <property type="entry name" value="HATPase_C_sf"/>
</dbReference>
<organism evidence="17 18">
    <name type="scientific">Spirochaeta isovalerica</name>
    <dbReference type="NCBI Taxonomy" id="150"/>
    <lineage>
        <taxon>Bacteria</taxon>
        <taxon>Pseudomonadati</taxon>
        <taxon>Spirochaetota</taxon>
        <taxon>Spirochaetia</taxon>
        <taxon>Spirochaetales</taxon>
        <taxon>Spirochaetaceae</taxon>
        <taxon>Spirochaeta</taxon>
    </lineage>
</organism>
<dbReference type="SMART" id="SM00387">
    <property type="entry name" value="HATPase_c"/>
    <property type="match status" value="1"/>
</dbReference>
<dbReference type="GO" id="GO:0000155">
    <property type="term" value="F:phosphorelay sensor kinase activity"/>
    <property type="evidence" value="ECO:0007669"/>
    <property type="project" value="InterPro"/>
</dbReference>
<evidence type="ECO:0000256" key="11">
    <source>
        <dbReference type="ARBA" id="ARBA00022989"/>
    </source>
</evidence>
<dbReference type="Pfam" id="PF02518">
    <property type="entry name" value="HATPase_c"/>
    <property type="match status" value="1"/>
</dbReference>
<gene>
    <name evidence="17" type="ORF">HNR50_004000</name>
</gene>
<evidence type="ECO:0000256" key="10">
    <source>
        <dbReference type="ARBA" id="ARBA00022840"/>
    </source>
</evidence>
<dbReference type="InterPro" id="IPR036097">
    <property type="entry name" value="HisK_dim/P_sf"/>
</dbReference>
<feature type="domain" description="Histidine kinase" evidence="15">
    <location>
        <begin position="371"/>
        <end position="583"/>
    </location>
</feature>